<comment type="caution">
    <text evidence="1">The sequence shown here is derived from an EMBL/GenBank/DDBJ whole genome shotgun (WGS) entry which is preliminary data.</text>
</comment>
<evidence type="ECO:0000313" key="1">
    <source>
        <dbReference type="EMBL" id="KAH3892958.1"/>
    </source>
</evidence>
<dbReference type="AlphaFoldDB" id="A0A9D4NE84"/>
<accession>A0A9D4NE84</accession>
<reference evidence="1" key="2">
    <citation type="submission" date="2020-11" db="EMBL/GenBank/DDBJ databases">
        <authorList>
            <person name="McCartney M.A."/>
            <person name="Auch B."/>
            <person name="Kono T."/>
            <person name="Mallez S."/>
            <person name="Becker A."/>
            <person name="Gohl D.M."/>
            <person name="Silverstein K.A.T."/>
            <person name="Koren S."/>
            <person name="Bechman K.B."/>
            <person name="Herman A."/>
            <person name="Abrahante J.E."/>
            <person name="Garbe J."/>
        </authorList>
    </citation>
    <scope>NUCLEOTIDE SEQUENCE</scope>
    <source>
        <strain evidence="1">Duluth1</strain>
        <tissue evidence="1">Whole animal</tissue>
    </source>
</reference>
<name>A0A9D4NE84_DREPO</name>
<protein>
    <submittedName>
        <fullName evidence="1">Uncharacterized protein</fullName>
    </submittedName>
</protein>
<reference evidence="1" key="1">
    <citation type="journal article" date="2019" name="bioRxiv">
        <title>The Genome of the Zebra Mussel, Dreissena polymorpha: A Resource for Invasive Species Research.</title>
        <authorList>
            <person name="McCartney M.A."/>
            <person name="Auch B."/>
            <person name="Kono T."/>
            <person name="Mallez S."/>
            <person name="Zhang Y."/>
            <person name="Obille A."/>
            <person name="Becker A."/>
            <person name="Abrahante J.E."/>
            <person name="Garbe J."/>
            <person name="Badalamenti J.P."/>
            <person name="Herman A."/>
            <person name="Mangelson H."/>
            <person name="Liachko I."/>
            <person name="Sullivan S."/>
            <person name="Sone E.D."/>
            <person name="Koren S."/>
            <person name="Silverstein K.A.T."/>
            <person name="Beckman K.B."/>
            <person name="Gohl D.M."/>
        </authorList>
    </citation>
    <scope>NUCLEOTIDE SEQUENCE</scope>
    <source>
        <strain evidence="1">Duluth1</strain>
        <tissue evidence="1">Whole animal</tissue>
    </source>
</reference>
<gene>
    <name evidence="1" type="ORF">DPMN_017094</name>
</gene>
<evidence type="ECO:0000313" key="2">
    <source>
        <dbReference type="Proteomes" id="UP000828390"/>
    </source>
</evidence>
<organism evidence="1 2">
    <name type="scientific">Dreissena polymorpha</name>
    <name type="common">Zebra mussel</name>
    <name type="synonym">Mytilus polymorpha</name>
    <dbReference type="NCBI Taxonomy" id="45954"/>
    <lineage>
        <taxon>Eukaryota</taxon>
        <taxon>Metazoa</taxon>
        <taxon>Spiralia</taxon>
        <taxon>Lophotrochozoa</taxon>
        <taxon>Mollusca</taxon>
        <taxon>Bivalvia</taxon>
        <taxon>Autobranchia</taxon>
        <taxon>Heteroconchia</taxon>
        <taxon>Euheterodonta</taxon>
        <taxon>Imparidentia</taxon>
        <taxon>Neoheterodontei</taxon>
        <taxon>Myida</taxon>
        <taxon>Dreissenoidea</taxon>
        <taxon>Dreissenidae</taxon>
        <taxon>Dreissena</taxon>
    </lineage>
</organism>
<keyword evidence="2" id="KW-1185">Reference proteome</keyword>
<dbReference type="Proteomes" id="UP000828390">
    <property type="component" value="Unassembled WGS sequence"/>
</dbReference>
<sequence>MVHREIYCTITPALEFSSTYVIEPVTALHYCDITAFHGIPRCIVVTKVVATLC</sequence>
<dbReference type="EMBL" id="JAIWYP010000001">
    <property type="protein sequence ID" value="KAH3892958.1"/>
    <property type="molecule type" value="Genomic_DNA"/>
</dbReference>
<proteinExistence type="predicted"/>